<dbReference type="Pfam" id="PF00150">
    <property type="entry name" value="Cellulase"/>
    <property type="match status" value="1"/>
</dbReference>
<evidence type="ECO:0000313" key="20">
    <source>
        <dbReference type="EMBL" id="KAJ5171935.1"/>
    </source>
</evidence>
<comment type="subcellular location">
    <subcellularLocation>
        <location evidence="1">Secreted</location>
    </subcellularLocation>
</comment>
<sequence>MGILSKVVALSALSSVASAWLPETNKKITANNGTNLFAPSKGKIRGVNLGSQFIFEPWIAEQAWSEIGCGGTKSEFDCVDSLGQEKANDAFAKHWDSWTTEDDIAEMVSYGINTIRIPVGYWLKEDLVDKASEHFPQDGLDYVKKLCGWASDAGLYIIMDLHGAPAAQTPENAFTGQYAPQVGFYEDKQYERALQWLEWMTDLIHKTSEFRNVGMLELVNEPVQDDDKASSLREKYYPQAWKRVRDAESKSNVDQNDYVHIQMMDKLWGSGDPNEHLDDKTYAAYDDHRYFKWDTSIDHSHDAYIGASCNHKRDSNSPAIVGEWSLAVPSELESAGDWDPNSQQDFYRKWFAAQVQTYEQGRGWVFWTWKAELNDIRWSYQDAVDKGIIPKDLNSLERPCN</sequence>
<dbReference type="GO" id="GO:0009986">
    <property type="term" value="C:cell surface"/>
    <property type="evidence" value="ECO:0007669"/>
    <property type="project" value="TreeGrafter"/>
</dbReference>
<dbReference type="SUPFAM" id="SSF51445">
    <property type="entry name" value="(Trans)glycosidases"/>
    <property type="match status" value="1"/>
</dbReference>
<feature type="chain" id="PRO_5040846322" description="glucan endo-1,6-beta-glucosidase" evidence="18">
    <location>
        <begin position="20"/>
        <end position="401"/>
    </location>
</feature>
<gene>
    <name evidence="20" type="ORF">N7492_004528</name>
</gene>
<protein>
    <recommendedName>
        <fullName evidence="13">glucan endo-1,6-beta-glucosidase</fullName>
        <ecNumber evidence="13">3.2.1.75</ecNumber>
    </recommendedName>
    <alternativeName>
        <fullName evidence="15">Beta-1,6-glucanase B</fullName>
    </alternativeName>
    <alternativeName>
        <fullName evidence="14">Endo-1,6-beta-D-glucanase B</fullName>
    </alternativeName>
    <alternativeName>
        <fullName evidence="16">Endo-1,6-beta-glucanase B</fullName>
    </alternativeName>
</protein>
<evidence type="ECO:0000256" key="15">
    <source>
        <dbReference type="ARBA" id="ARBA00042025"/>
    </source>
</evidence>
<keyword evidence="8 17" id="KW-0326">Glycosidase</keyword>
<evidence type="ECO:0000256" key="11">
    <source>
        <dbReference type="ARBA" id="ARBA00036633"/>
    </source>
</evidence>
<evidence type="ECO:0000256" key="1">
    <source>
        <dbReference type="ARBA" id="ARBA00004613"/>
    </source>
</evidence>
<dbReference type="Proteomes" id="UP001146351">
    <property type="component" value="Unassembled WGS sequence"/>
</dbReference>
<comment type="similarity">
    <text evidence="2 17">Belongs to the glycosyl hydrolase 5 (cellulase A) family.</text>
</comment>
<evidence type="ECO:0000256" key="18">
    <source>
        <dbReference type="SAM" id="SignalP"/>
    </source>
</evidence>
<keyword evidence="7" id="KW-0119">Carbohydrate metabolism</keyword>
<evidence type="ECO:0000256" key="6">
    <source>
        <dbReference type="ARBA" id="ARBA00023180"/>
    </source>
</evidence>
<dbReference type="PANTHER" id="PTHR31297">
    <property type="entry name" value="GLUCAN ENDO-1,6-BETA-GLUCOSIDASE B"/>
    <property type="match status" value="1"/>
</dbReference>
<dbReference type="AlphaFoldDB" id="A0A9W9IAM3"/>
<reference evidence="20" key="2">
    <citation type="journal article" date="2023" name="IMA Fungus">
        <title>Comparative genomic study of the Penicillium genus elucidates a diverse pangenome and 15 lateral gene transfer events.</title>
        <authorList>
            <person name="Petersen C."/>
            <person name="Sorensen T."/>
            <person name="Nielsen M.R."/>
            <person name="Sondergaard T.E."/>
            <person name="Sorensen J.L."/>
            <person name="Fitzpatrick D.A."/>
            <person name="Frisvad J.C."/>
            <person name="Nielsen K.L."/>
        </authorList>
    </citation>
    <scope>NUCLEOTIDE SEQUENCE</scope>
    <source>
        <strain evidence="20">IBT 21917</strain>
    </source>
</reference>
<keyword evidence="5 17" id="KW-0378">Hydrolase</keyword>
<evidence type="ECO:0000256" key="17">
    <source>
        <dbReference type="RuleBase" id="RU361153"/>
    </source>
</evidence>
<dbReference type="InterPro" id="IPR001547">
    <property type="entry name" value="Glyco_hydro_5"/>
</dbReference>
<dbReference type="GO" id="GO:0046557">
    <property type="term" value="F:glucan endo-1,6-beta-glucosidase activity"/>
    <property type="evidence" value="ECO:0007669"/>
    <property type="project" value="UniProtKB-EC"/>
</dbReference>
<feature type="signal peptide" evidence="18">
    <location>
        <begin position="1"/>
        <end position="19"/>
    </location>
</feature>
<name>A0A9W9IAM3_9EURO</name>
<dbReference type="FunFam" id="3.20.20.80:FF:000269">
    <property type="entry name" value="Probable glucan endo-1,6-beta-glucosidase B"/>
    <property type="match status" value="1"/>
</dbReference>
<keyword evidence="3" id="KW-0964">Secreted</keyword>
<dbReference type="Gene3D" id="3.20.20.80">
    <property type="entry name" value="Glycosidases"/>
    <property type="match status" value="1"/>
</dbReference>
<keyword evidence="10" id="KW-0624">Polysaccharide degradation</keyword>
<dbReference type="InterPro" id="IPR017853">
    <property type="entry name" value="GH"/>
</dbReference>
<dbReference type="PANTHER" id="PTHR31297:SF39">
    <property type="entry name" value="GLUCAN ENDO-1,6-BETA-GLUCOSIDASE B"/>
    <property type="match status" value="1"/>
</dbReference>
<evidence type="ECO:0000256" key="16">
    <source>
        <dbReference type="ARBA" id="ARBA00043257"/>
    </source>
</evidence>
<dbReference type="GO" id="GO:0004338">
    <property type="term" value="F:glucan exo-1,3-beta-glucosidase activity"/>
    <property type="evidence" value="ECO:0007669"/>
    <property type="project" value="TreeGrafter"/>
</dbReference>
<evidence type="ECO:0000256" key="2">
    <source>
        <dbReference type="ARBA" id="ARBA00005641"/>
    </source>
</evidence>
<comment type="function">
    <text evidence="12">Beta-glucanases participate in the metabolism of beta-glucan, the main structural component of the cell wall. Acts on lutean, pustulan and 1,6-oligo-beta-D-glucosides.</text>
</comment>
<evidence type="ECO:0000259" key="19">
    <source>
        <dbReference type="Pfam" id="PF00150"/>
    </source>
</evidence>
<evidence type="ECO:0000256" key="3">
    <source>
        <dbReference type="ARBA" id="ARBA00022525"/>
    </source>
</evidence>
<comment type="catalytic activity">
    <reaction evidence="11">
        <text>Random hydrolysis of (1-&gt;6)-linkages in (1-&gt;6)-beta-D-glucans.</text>
        <dbReference type="EC" id="3.2.1.75"/>
    </reaction>
</comment>
<dbReference type="GO" id="GO:0005576">
    <property type="term" value="C:extracellular region"/>
    <property type="evidence" value="ECO:0007669"/>
    <property type="project" value="UniProtKB-SubCell"/>
</dbReference>
<reference evidence="20" key="1">
    <citation type="submission" date="2022-11" db="EMBL/GenBank/DDBJ databases">
        <authorList>
            <person name="Petersen C."/>
        </authorList>
    </citation>
    <scope>NUCLEOTIDE SEQUENCE</scope>
    <source>
        <strain evidence="20">IBT 21917</strain>
    </source>
</reference>
<comment type="caution">
    <text evidence="20">The sequence shown here is derived from an EMBL/GenBank/DDBJ whole genome shotgun (WGS) entry which is preliminary data.</text>
</comment>
<keyword evidence="6" id="KW-0325">Glycoprotein</keyword>
<evidence type="ECO:0000256" key="10">
    <source>
        <dbReference type="ARBA" id="ARBA00023326"/>
    </source>
</evidence>
<dbReference type="GO" id="GO:0071555">
    <property type="term" value="P:cell wall organization"/>
    <property type="evidence" value="ECO:0007669"/>
    <property type="project" value="UniProtKB-KW"/>
</dbReference>
<keyword evidence="21" id="KW-1185">Reference proteome</keyword>
<evidence type="ECO:0000256" key="13">
    <source>
        <dbReference type="ARBA" id="ARBA00038935"/>
    </source>
</evidence>
<evidence type="ECO:0000256" key="8">
    <source>
        <dbReference type="ARBA" id="ARBA00023295"/>
    </source>
</evidence>
<dbReference type="OrthoDB" id="1887033at2759"/>
<dbReference type="EC" id="3.2.1.75" evidence="13"/>
<evidence type="ECO:0000256" key="12">
    <source>
        <dbReference type="ARBA" id="ARBA00037628"/>
    </source>
</evidence>
<evidence type="ECO:0000256" key="9">
    <source>
        <dbReference type="ARBA" id="ARBA00023316"/>
    </source>
</evidence>
<keyword evidence="4 18" id="KW-0732">Signal</keyword>
<evidence type="ECO:0000256" key="7">
    <source>
        <dbReference type="ARBA" id="ARBA00023277"/>
    </source>
</evidence>
<dbReference type="EMBL" id="JAPQKO010000003">
    <property type="protein sequence ID" value="KAJ5171935.1"/>
    <property type="molecule type" value="Genomic_DNA"/>
</dbReference>
<keyword evidence="9" id="KW-0961">Cell wall biogenesis/degradation</keyword>
<proteinExistence type="inferred from homology"/>
<evidence type="ECO:0000313" key="21">
    <source>
        <dbReference type="Proteomes" id="UP001146351"/>
    </source>
</evidence>
<evidence type="ECO:0000256" key="5">
    <source>
        <dbReference type="ARBA" id="ARBA00022801"/>
    </source>
</evidence>
<accession>A0A9W9IAM3</accession>
<feature type="domain" description="Glycoside hydrolase family 5" evidence="19">
    <location>
        <begin position="89"/>
        <end position="371"/>
    </location>
</feature>
<dbReference type="GO" id="GO:0009251">
    <property type="term" value="P:glucan catabolic process"/>
    <property type="evidence" value="ECO:0007669"/>
    <property type="project" value="TreeGrafter"/>
</dbReference>
<evidence type="ECO:0000256" key="4">
    <source>
        <dbReference type="ARBA" id="ARBA00022729"/>
    </source>
</evidence>
<dbReference type="InterPro" id="IPR050386">
    <property type="entry name" value="Glycosyl_hydrolase_5"/>
</dbReference>
<evidence type="ECO:0000256" key="14">
    <source>
        <dbReference type="ARBA" id="ARBA00041472"/>
    </source>
</evidence>
<organism evidence="20 21">
    <name type="scientific">Penicillium capsulatum</name>
    <dbReference type="NCBI Taxonomy" id="69766"/>
    <lineage>
        <taxon>Eukaryota</taxon>
        <taxon>Fungi</taxon>
        <taxon>Dikarya</taxon>
        <taxon>Ascomycota</taxon>
        <taxon>Pezizomycotina</taxon>
        <taxon>Eurotiomycetes</taxon>
        <taxon>Eurotiomycetidae</taxon>
        <taxon>Eurotiales</taxon>
        <taxon>Aspergillaceae</taxon>
        <taxon>Penicillium</taxon>
    </lineage>
</organism>